<protein>
    <submittedName>
        <fullName evidence="1">Uncharacterized protein</fullName>
    </submittedName>
</protein>
<organism evidence="1 2">
    <name type="scientific">Pholiota conissans</name>
    <dbReference type="NCBI Taxonomy" id="109636"/>
    <lineage>
        <taxon>Eukaryota</taxon>
        <taxon>Fungi</taxon>
        <taxon>Dikarya</taxon>
        <taxon>Basidiomycota</taxon>
        <taxon>Agaricomycotina</taxon>
        <taxon>Agaricomycetes</taxon>
        <taxon>Agaricomycetidae</taxon>
        <taxon>Agaricales</taxon>
        <taxon>Agaricineae</taxon>
        <taxon>Strophariaceae</taxon>
        <taxon>Pholiota</taxon>
    </lineage>
</organism>
<comment type="caution">
    <text evidence="1">The sequence shown here is derived from an EMBL/GenBank/DDBJ whole genome shotgun (WGS) entry which is preliminary data.</text>
</comment>
<evidence type="ECO:0000313" key="2">
    <source>
        <dbReference type="Proteomes" id="UP000807469"/>
    </source>
</evidence>
<evidence type="ECO:0000313" key="1">
    <source>
        <dbReference type="EMBL" id="KAF9472636.1"/>
    </source>
</evidence>
<accession>A0A9P5YRK2</accession>
<proteinExistence type="predicted"/>
<name>A0A9P5YRK2_9AGAR</name>
<dbReference type="Proteomes" id="UP000807469">
    <property type="component" value="Unassembled WGS sequence"/>
</dbReference>
<dbReference type="AlphaFoldDB" id="A0A9P5YRK2"/>
<keyword evidence="2" id="KW-1185">Reference proteome</keyword>
<sequence>MAIDSSLGQCRWPDPNIIYIKLKDSIIDLVYASGDFDYTRSRTLSSLSLVCRAFRHRVNHHRFKTLDICDIYDIQNTYELLLKDRGLWKDHRESLNAHVQRFEVKMTGTRKHFKRLSILKKDSAKLEFIFANVFRVAHFQDHAYHSLPLTFAWRVAKWRPQLAIELGLVWSDMSDALQTAFRKLLQHPSLQRLELSALHDVPRDLIRSAFVQELQLSEICFSRPESAVSREAILSPWHLQHVTSFQTDTDHSTPLLDYIGPGIFSGKSLPATIFPRLQKLVCCIFDEEQCRVTVALMQCTQNVTHLSLSILDPGKLPRLPYDDLVNLETLSLSFGGALRPLAPDYADRIRSILAPIKPTIPPVIKHLEIFFAIVVMNNHPMDNETIFKGHDFSLLDDFLAERSPRSLESIEIQLLVVIASSLEEYLDHEGDDAFAPEMLFPKLAQKKSPLLKMGILVNACPDIPEEYYSSDPLYGWNGVISSL</sequence>
<dbReference type="EMBL" id="MU155514">
    <property type="protein sequence ID" value="KAF9472636.1"/>
    <property type="molecule type" value="Genomic_DNA"/>
</dbReference>
<reference evidence="1" key="1">
    <citation type="submission" date="2020-11" db="EMBL/GenBank/DDBJ databases">
        <authorList>
            <consortium name="DOE Joint Genome Institute"/>
            <person name="Ahrendt S."/>
            <person name="Riley R."/>
            <person name="Andreopoulos W."/>
            <person name="Labutti K."/>
            <person name="Pangilinan J."/>
            <person name="Ruiz-Duenas F.J."/>
            <person name="Barrasa J.M."/>
            <person name="Sanchez-Garcia M."/>
            <person name="Camarero S."/>
            <person name="Miyauchi S."/>
            <person name="Serrano A."/>
            <person name="Linde D."/>
            <person name="Babiker R."/>
            <person name="Drula E."/>
            <person name="Ayuso-Fernandez I."/>
            <person name="Pacheco R."/>
            <person name="Padilla G."/>
            <person name="Ferreira P."/>
            <person name="Barriuso J."/>
            <person name="Kellner H."/>
            <person name="Castanera R."/>
            <person name="Alfaro M."/>
            <person name="Ramirez L."/>
            <person name="Pisabarro A.G."/>
            <person name="Kuo A."/>
            <person name="Tritt A."/>
            <person name="Lipzen A."/>
            <person name="He G."/>
            <person name="Yan M."/>
            <person name="Ng V."/>
            <person name="Cullen D."/>
            <person name="Martin F."/>
            <person name="Rosso M.-N."/>
            <person name="Henrissat B."/>
            <person name="Hibbett D."/>
            <person name="Martinez A.T."/>
            <person name="Grigoriev I.V."/>
        </authorList>
    </citation>
    <scope>NUCLEOTIDE SEQUENCE</scope>
    <source>
        <strain evidence="1">CIRM-BRFM 674</strain>
    </source>
</reference>
<gene>
    <name evidence="1" type="ORF">BDN70DRAFT_998084</name>
</gene>